<comment type="similarity">
    <text evidence="1">Belongs to the MEMO1 family.</text>
</comment>
<dbReference type="EMBL" id="CP041186">
    <property type="protein sequence ID" value="QDG50394.1"/>
    <property type="molecule type" value="Genomic_DNA"/>
</dbReference>
<dbReference type="AlphaFoldDB" id="A0A4Y6PPZ1"/>
<organism evidence="2 3">
    <name type="scientific">Persicimonas caeni</name>
    <dbReference type="NCBI Taxonomy" id="2292766"/>
    <lineage>
        <taxon>Bacteria</taxon>
        <taxon>Deltaproteobacteria</taxon>
        <taxon>Bradymonadales</taxon>
        <taxon>Bradymonadaceae</taxon>
        <taxon>Persicimonas</taxon>
    </lineage>
</organism>
<proteinExistence type="inferred from homology"/>
<gene>
    <name evidence="2" type="primary">amrB</name>
    <name evidence="2" type="ORF">FIV42_06500</name>
</gene>
<dbReference type="RefSeq" id="WP_141196887.1">
    <property type="nucleotide sequence ID" value="NZ_CP041186.1"/>
</dbReference>
<name>A0A4Y6PPZ1_PERCE</name>
<accession>A0A4Y6PPZ1</accession>
<dbReference type="CDD" id="cd07361">
    <property type="entry name" value="MEMO_like"/>
    <property type="match status" value="1"/>
</dbReference>
<evidence type="ECO:0000256" key="1">
    <source>
        <dbReference type="ARBA" id="ARBA00006315"/>
    </source>
</evidence>
<dbReference type="Gene3D" id="3.40.830.10">
    <property type="entry name" value="LigB-like"/>
    <property type="match status" value="1"/>
</dbReference>
<evidence type="ECO:0000313" key="2">
    <source>
        <dbReference type="EMBL" id="QDG50394.1"/>
    </source>
</evidence>
<dbReference type="Pfam" id="PF01875">
    <property type="entry name" value="Memo"/>
    <property type="match status" value="1"/>
</dbReference>
<dbReference type="InterPro" id="IPR002737">
    <property type="entry name" value="MEMO1_fam"/>
</dbReference>
<dbReference type="NCBIfam" id="TIGR04336">
    <property type="entry name" value="AmmeMemoSam_B"/>
    <property type="match status" value="1"/>
</dbReference>
<dbReference type="OrthoDB" id="9785549at2"/>
<protein>
    <submittedName>
        <fullName evidence="2">AmmeMemoRadiSam system protein B</fullName>
    </submittedName>
</protein>
<dbReference type="PANTHER" id="PTHR11060:SF0">
    <property type="entry name" value="PROTEIN MEMO1"/>
    <property type="match status" value="1"/>
</dbReference>
<accession>A0A5B8Y111</accession>
<evidence type="ECO:0000313" key="3">
    <source>
        <dbReference type="Proteomes" id="UP000315995"/>
    </source>
</evidence>
<dbReference type="Proteomes" id="UP000315995">
    <property type="component" value="Chromosome"/>
</dbReference>
<dbReference type="PANTHER" id="PTHR11060">
    <property type="entry name" value="PROTEIN MEMO1"/>
    <property type="match status" value="1"/>
</dbReference>
<keyword evidence="3" id="KW-1185">Reference proteome</keyword>
<sequence>MGFFDKLFGRNDLTLREPQFAGMLYPAGKAELRAAIERLLSGAEAGDEAPRALIVPHAEFDFAGEVMARAWARVAGAEGIERIVLLGSSRLVPFRGLAVTGYDGFDTPMGPVVSDREAVESIARLEQVRAIEPAFDPEESIEAQLPFVRQVLKKTMIVPVLVGDATDEEVAEVLSTFVDDPATLIVICANMSHDVEPEQAHTLDAQTQAAIETLVPESISREHSAGRVAIRGLLRVANEAGWKATTLARSTSADAAVTDAVTGPVTGYGAFAFYSPGG</sequence>
<reference evidence="2 3" key="1">
    <citation type="submission" date="2019-06" db="EMBL/GenBank/DDBJ databases">
        <title>Persicimonas caeni gen. nov., sp. nov., a predatory bacterium isolated from solar saltern.</title>
        <authorList>
            <person name="Wang S."/>
        </authorList>
    </citation>
    <scope>NUCLEOTIDE SEQUENCE [LARGE SCALE GENOMIC DNA]</scope>
    <source>
        <strain evidence="2 3">YN101</strain>
    </source>
</reference>